<dbReference type="RefSeq" id="WP_273668719.1">
    <property type="nucleotide sequence ID" value="NZ_JAQQXR010000001.1"/>
</dbReference>
<accession>A0ABT5JTL7</accession>
<dbReference type="EMBL" id="JAQQXR010000001">
    <property type="protein sequence ID" value="MDC8756091.1"/>
    <property type="molecule type" value="Genomic_DNA"/>
</dbReference>
<reference evidence="2 3" key="1">
    <citation type="submission" date="2022-10" db="EMBL/GenBank/DDBJ databases">
        <title>Janthinobacterium sp. hw3 Genome sequencing.</title>
        <authorList>
            <person name="Park S."/>
        </authorList>
    </citation>
    <scope>NUCLEOTIDE SEQUENCE [LARGE SCALE GENOMIC DNA]</scope>
    <source>
        <strain evidence="3">hw3</strain>
    </source>
</reference>
<protein>
    <submittedName>
        <fullName evidence="2">Uncharacterized protein</fullName>
    </submittedName>
</protein>
<keyword evidence="1" id="KW-0472">Membrane</keyword>
<keyword evidence="3" id="KW-1185">Reference proteome</keyword>
<keyword evidence="1" id="KW-0812">Transmembrane</keyword>
<feature type="transmembrane region" description="Helical" evidence="1">
    <location>
        <begin position="127"/>
        <end position="148"/>
    </location>
</feature>
<comment type="caution">
    <text evidence="2">The sequence shown here is derived from an EMBL/GenBank/DDBJ whole genome shotgun (WGS) entry which is preliminary data.</text>
</comment>
<keyword evidence="1" id="KW-1133">Transmembrane helix</keyword>
<evidence type="ECO:0000256" key="1">
    <source>
        <dbReference type="SAM" id="Phobius"/>
    </source>
</evidence>
<evidence type="ECO:0000313" key="3">
    <source>
        <dbReference type="Proteomes" id="UP001221208"/>
    </source>
</evidence>
<name>A0ABT5JTL7_9BURK</name>
<dbReference type="Proteomes" id="UP001221208">
    <property type="component" value="Unassembled WGS sequence"/>
</dbReference>
<sequence>MISLVLSVMLLATFSTSLIDRSVARSREIEGVFIAAAMNTDKFYVANSRLPTPEEFRTLISVEEGSPLMLSAPPFDAGIVAEAGKSPPSGFVLEYWRGEWTERYISWTKHSTLKLDASQYFIFQSQLAQAVLMFGIASLCVATSILTWPNKSASTRLRHSSDSTE</sequence>
<proteinExistence type="predicted"/>
<evidence type="ECO:0000313" key="2">
    <source>
        <dbReference type="EMBL" id="MDC8756091.1"/>
    </source>
</evidence>
<gene>
    <name evidence="2" type="ORF">OIK44_00650</name>
</gene>
<organism evidence="2 3">
    <name type="scientific">Janthinobacterium fluminis</name>
    <dbReference type="NCBI Taxonomy" id="2987524"/>
    <lineage>
        <taxon>Bacteria</taxon>
        <taxon>Pseudomonadati</taxon>
        <taxon>Pseudomonadota</taxon>
        <taxon>Betaproteobacteria</taxon>
        <taxon>Burkholderiales</taxon>
        <taxon>Oxalobacteraceae</taxon>
        <taxon>Janthinobacterium</taxon>
    </lineage>
</organism>